<evidence type="ECO:0000313" key="7">
    <source>
        <dbReference type="EMBL" id="MBW4709937.1"/>
    </source>
</evidence>
<dbReference type="CDD" id="cd06580">
    <property type="entry name" value="TM_PBP1_transp_TpRbsC_like"/>
    <property type="match status" value="1"/>
</dbReference>
<feature type="transmembrane region" description="Helical" evidence="6">
    <location>
        <begin position="105"/>
        <end position="128"/>
    </location>
</feature>
<dbReference type="PANTHER" id="PTHR47089">
    <property type="entry name" value="ABC TRANSPORTER, PERMEASE PROTEIN"/>
    <property type="match status" value="1"/>
</dbReference>
<evidence type="ECO:0000256" key="2">
    <source>
        <dbReference type="ARBA" id="ARBA00022475"/>
    </source>
</evidence>
<name>A0A9X1FYY4_9RHOB</name>
<feature type="transmembrane region" description="Helical" evidence="6">
    <location>
        <begin position="82"/>
        <end position="99"/>
    </location>
</feature>
<evidence type="ECO:0000256" key="4">
    <source>
        <dbReference type="ARBA" id="ARBA00022989"/>
    </source>
</evidence>
<dbReference type="InterPro" id="IPR001851">
    <property type="entry name" value="ABC_transp_permease"/>
</dbReference>
<comment type="caution">
    <text evidence="7">The sequence shown here is derived from an EMBL/GenBank/DDBJ whole genome shotgun (WGS) entry which is preliminary data.</text>
</comment>
<evidence type="ECO:0000256" key="1">
    <source>
        <dbReference type="ARBA" id="ARBA00004651"/>
    </source>
</evidence>
<sequence length="361" mass="38614">MNRFTMQRRIAIALLSALSVGGVLILLDGHNPFEAYKVLFLESFLNYWGFSNTLVKASPMLLAGLAVIIPMRAGVFNIGGEGQIYIGGLFGAVFALAIPDLPGLFGVPLIFIAAAAGGAFWAAIPAYLKAYRGTNEVIVTLLMNFIAIHIVSYAVAGPLLAEGAPYPYSEEVSEAYRLPILMPRSDTHVGFVFGLAMTVILYFWLRFTPSGFHLDLVGRNARAAAYAGVDQKKTVIRAMLIGGSLAGMAGAIEVIGLKYRLFHLFSDGYGYDGIVVAFLAALNPIVAPLTALFLAGLSAGAGTMQRAVGVDSSVIEVVEGLVVVLVAAALVTPRTRPISILKPLARNLRLRRQTQRQKKEA</sequence>
<keyword evidence="8" id="KW-1185">Reference proteome</keyword>
<reference evidence="7" key="1">
    <citation type="submission" date="2021-07" db="EMBL/GenBank/DDBJ databases">
        <title>Roseobacter insulae sp. nov., isolated from a tidal flat.</title>
        <authorList>
            <person name="Park S."/>
            <person name="Yoon J.-H."/>
        </authorList>
    </citation>
    <scope>NUCLEOTIDE SEQUENCE</scope>
    <source>
        <strain evidence="7">YSTF-M11</strain>
    </source>
</reference>
<dbReference type="RefSeq" id="WP_219505962.1">
    <property type="nucleotide sequence ID" value="NZ_JAHXDN010000005.1"/>
</dbReference>
<keyword evidence="3 6" id="KW-0812">Transmembrane</keyword>
<dbReference type="Pfam" id="PF02653">
    <property type="entry name" value="BPD_transp_2"/>
    <property type="match status" value="1"/>
</dbReference>
<dbReference type="EMBL" id="JAHXDN010000005">
    <property type="protein sequence ID" value="MBW4709937.1"/>
    <property type="molecule type" value="Genomic_DNA"/>
</dbReference>
<dbReference type="Proteomes" id="UP001138661">
    <property type="component" value="Unassembled WGS sequence"/>
</dbReference>
<feature type="transmembrane region" description="Helical" evidence="6">
    <location>
        <begin position="240"/>
        <end position="262"/>
    </location>
</feature>
<keyword evidence="5 6" id="KW-0472">Membrane</keyword>
<protein>
    <submittedName>
        <fullName evidence="7">ABC transporter permease</fullName>
    </submittedName>
</protein>
<gene>
    <name evidence="7" type="ORF">KX928_19310</name>
</gene>
<feature type="transmembrane region" description="Helical" evidence="6">
    <location>
        <begin position="274"/>
        <end position="297"/>
    </location>
</feature>
<evidence type="ECO:0000256" key="5">
    <source>
        <dbReference type="ARBA" id="ARBA00023136"/>
    </source>
</evidence>
<comment type="subcellular location">
    <subcellularLocation>
        <location evidence="1">Cell membrane</location>
        <topology evidence="1">Multi-pass membrane protein</topology>
    </subcellularLocation>
</comment>
<dbReference type="AlphaFoldDB" id="A0A9X1FYY4"/>
<dbReference type="GO" id="GO:0005886">
    <property type="term" value="C:plasma membrane"/>
    <property type="evidence" value="ECO:0007669"/>
    <property type="project" value="UniProtKB-SubCell"/>
</dbReference>
<accession>A0A9X1FYY4</accession>
<feature type="transmembrane region" description="Helical" evidence="6">
    <location>
        <begin position="47"/>
        <end position="70"/>
    </location>
</feature>
<dbReference type="GO" id="GO:0022857">
    <property type="term" value="F:transmembrane transporter activity"/>
    <property type="evidence" value="ECO:0007669"/>
    <property type="project" value="InterPro"/>
</dbReference>
<keyword evidence="4 6" id="KW-1133">Transmembrane helix</keyword>
<keyword evidence="2" id="KW-1003">Cell membrane</keyword>
<feature type="transmembrane region" description="Helical" evidence="6">
    <location>
        <begin position="137"/>
        <end position="156"/>
    </location>
</feature>
<proteinExistence type="predicted"/>
<dbReference type="PANTHER" id="PTHR47089:SF1">
    <property type="entry name" value="GUANOSINE ABC TRANSPORTER PERMEASE PROTEIN NUPP"/>
    <property type="match status" value="1"/>
</dbReference>
<feature type="transmembrane region" description="Helical" evidence="6">
    <location>
        <begin position="187"/>
        <end position="205"/>
    </location>
</feature>
<evidence type="ECO:0000313" key="8">
    <source>
        <dbReference type="Proteomes" id="UP001138661"/>
    </source>
</evidence>
<evidence type="ECO:0000256" key="6">
    <source>
        <dbReference type="SAM" id="Phobius"/>
    </source>
</evidence>
<feature type="transmembrane region" description="Helical" evidence="6">
    <location>
        <begin position="9"/>
        <end position="27"/>
    </location>
</feature>
<organism evidence="7 8">
    <name type="scientific">Roseobacter insulae</name>
    <dbReference type="NCBI Taxonomy" id="2859783"/>
    <lineage>
        <taxon>Bacteria</taxon>
        <taxon>Pseudomonadati</taxon>
        <taxon>Pseudomonadota</taxon>
        <taxon>Alphaproteobacteria</taxon>
        <taxon>Rhodobacterales</taxon>
        <taxon>Roseobacteraceae</taxon>
        <taxon>Roseobacter</taxon>
    </lineage>
</organism>
<evidence type="ECO:0000256" key="3">
    <source>
        <dbReference type="ARBA" id="ARBA00022692"/>
    </source>
</evidence>